<evidence type="ECO:0000313" key="2">
    <source>
        <dbReference type="EMBL" id="GAA2100298.1"/>
    </source>
</evidence>
<comment type="caution">
    <text evidence="2">The sequence shown here is derived from an EMBL/GenBank/DDBJ whole genome shotgun (WGS) entry which is preliminary data.</text>
</comment>
<name>A0ABN2WWA1_9MICO</name>
<protein>
    <submittedName>
        <fullName evidence="2">Uncharacterized protein</fullName>
    </submittedName>
</protein>
<sequence length="391" mass="41807">MTPLEYAGEIAAGLEDGQVWIDPGVEYLVPQAAREELEEQAEAVDWPVYAIVTGRDQRDLDLATLVHGQLGAEEGIYLVVEPGSSFVTSKVELDDAALSREVHQRIEAGDRGSGTGNEGVSRLQGVLNSLADEDFEVTQRGTGQEHAPVPAPRTEYVGLGTDLVYALVMVPLVLAAAIAVALGARRRRRKPVPRYELPASLLRSASRVRREEMRRELSADSLDIARRLSELDTVSLEPELSARVTHGLDAYALAGRIVDDPEASRADLAGALVLLRTAAHDIAEVEAAGGRRTLGSGRRRAADPPRLCVIDPGHGPAATVAEAPVEGHRGARIPVCADCAAALRAGREPAWLLEDGVPYVRGDSVWARTLFGAVGGDLVELIGTDRGERAR</sequence>
<keyword evidence="1" id="KW-1133">Transmembrane helix</keyword>
<dbReference type="RefSeq" id="WP_344337313.1">
    <property type="nucleotide sequence ID" value="NZ_BAAAPZ010000008.1"/>
</dbReference>
<proteinExistence type="predicted"/>
<keyword evidence="1" id="KW-0472">Membrane</keyword>
<dbReference type="EMBL" id="BAAAPZ010000008">
    <property type="protein sequence ID" value="GAA2100298.1"/>
    <property type="molecule type" value="Genomic_DNA"/>
</dbReference>
<evidence type="ECO:0000256" key="1">
    <source>
        <dbReference type="SAM" id="Phobius"/>
    </source>
</evidence>
<feature type="transmembrane region" description="Helical" evidence="1">
    <location>
        <begin position="163"/>
        <end position="184"/>
    </location>
</feature>
<keyword evidence="1" id="KW-0812">Transmembrane</keyword>
<reference evidence="2 3" key="1">
    <citation type="journal article" date="2019" name="Int. J. Syst. Evol. Microbiol.">
        <title>The Global Catalogue of Microorganisms (GCM) 10K type strain sequencing project: providing services to taxonomists for standard genome sequencing and annotation.</title>
        <authorList>
            <consortium name="The Broad Institute Genomics Platform"/>
            <consortium name="The Broad Institute Genome Sequencing Center for Infectious Disease"/>
            <person name="Wu L."/>
            <person name="Ma J."/>
        </authorList>
    </citation>
    <scope>NUCLEOTIDE SEQUENCE [LARGE SCALE GENOMIC DNA]</scope>
    <source>
        <strain evidence="2 3">JCM 15900</strain>
    </source>
</reference>
<organism evidence="2 3">
    <name type="scientific">Brevibacterium salitolerans</name>
    <dbReference type="NCBI Taxonomy" id="1403566"/>
    <lineage>
        <taxon>Bacteria</taxon>
        <taxon>Bacillati</taxon>
        <taxon>Actinomycetota</taxon>
        <taxon>Actinomycetes</taxon>
        <taxon>Micrococcales</taxon>
        <taxon>Brevibacteriaceae</taxon>
        <taxon>Brevibacterium</taxon>
    </lineage>
</organism>
<gene>
    <name evidence="2" type="ORF">GCM10009823_22590</name>
</gene>
<accession>A0ABN2WWA1</accession>
<keyword evidence="3" id="KW-1185">Reference proteome</keyword>
<evidence type="ECO:0000313" key="3">
    <source>
        <dbReference type="Proteomes" id="UP001500984"/>
    </source>
</evidence>
<dbReference type="Proteomes" id="UP001500984">
    <property type="component" value="Unassembled WGS sequence"/>
</dbReference>